<gene>
    <name evidence="1" type="ORF">CYNAS_LOCUS19135</name>
</gene>
<dbReference type="Proteomes" id="UP001176961">
    <property type="component" value="Unassembled WGS sequence"/>
</dbReference>
<organism evidence="1 2">
    <name type="scientific">Cylicocyclus nassatus</name>
    <name type="common">Nematode worm</name>
    <dbReference type="NCBI Taxonomy" id="53992"/>
    <lineage>
        <taxon>Eukaryota</taxon>
        <taxon>Metazoa</taxon>
        <taxon>Ecdysozoa</taxon>
        <taxon>Nematoda</taxon>
        <taxon>Chromadorea</taxon>
        <taxon>Rhabditida</taxon>
        <taxon>Rhabditina</taxon>
        <taxon>Rhabditomorpha</taxon>
        <taxon>Strongyloidea</taxon>
        <taxon>Strongylidae</taxon>
        <taxon>Cylicocyclus</taxon>
    </lineage>
</organism>
<dbReference type="EMBL" id="CATQJL010000316">
    <property type="protein sequence ID" value="CAJ0607152.1"/>
    <property type="molecule type" value="Genomic_DNA"/>
</dbReference>
<protein>
    <submittedName>
        <fullName evidence="1">Uncharacterized protein</fullName>
    </submittedName>
</protein>
<evidence type="ECO:0000313" key="2">
    <source>
        <dbReference type="Proteomes" id="UP001176961"/>
    </source>
</evidence>
<accession>A0AA36HBH8</accession>
<evidence type="ECO:0000313" key="1">
    <source>
        <dbReference type="EMBL" id="CAJ0607152.1"/>
    </source>
</evidence>
<keyword evidence="2" id="KW-1185">Reference proteome</keyword>
<name>A0AA36HBH8_CYLNA</name>
<proteinExistence type="predicted"/>
<reference evidence="1" key="1">
    <citation type="submission" date="2023-07" db="EMBL/GenBank/DDBJ databases">
        <authorList>
            <consortium name="CYATHOMIX"/>
        </authorList>
    </citation>
    <scope>NUCLEOTIDE SEQUENCE</scope>
    <source>
        <strain evidence="1">N/A</strain>
    </source>
</reference>
<sequence length="157" mass="16256">MMSLTQRTPVVVQSSKTLLNCVEKAALRPGPAGEMIRGAGEKVHVALESTVESLGEAGQAFKDTLMTGISKVTEVGSTGKALETTAELDVSEVKQIGKNVAEGFKGFFPTSLGQTEENARGTAEQKIGQVKGVAANQLGSPAGILAEELEASEALVL</sequence>
<comment type="caution">
    <text evidence="1">The sequence shown here is derived from an EMBL/GenBank/DDBJ whole genome shotgun (WGS) entry which is preliminary data.</text>
</comment>
<dbReference type="AlphaFoldDB" id="A0AA36HBH8"/>